<keyword evidence="5" id="KW-0800">Toxin</keyword>
<dbReference type="SMART" id="SM00248">
    <property type="entry name" value="ANK"/>
    <property type="match status" value="4"/>
</dbReference>
<dbReference type="GO" id="GO:0071356">
    <property type="term" value="P:cellular response to tumor necrosis factor"/>
    <property type="evidence" value="ECO:0007669"/>
    <property type="project" value="TreeGrafter"/>
</dbReference>
<feature type="repeat" description="ANK" evidence="8">
    <location>
        <begin position="270"/>
        <end position="302"/>
    </location>
</feature>
<keyword evidence="5" id="KW-0638">Presynaptic neurotoxin</keyword>
<keyword evidence="10" id="KW-1185">Reference proteome</keyword>
<dbReference type="PANTHER" id="PTHR46680:SF3">
    <property type="entry name" value="NF-KAPPA-B INHIBITOR CACTUS"/>
    <property type="match status" value="1"/>
</dbReference>
<organism evidence="9 10">
    <name type="scientific">Tropilaelaps mercedesae</name>
    <dbReference type="NCBI Taxonomy" id="418985"/>
    <lineage>
        <taxon>Eukaryota</taxon>
        <taxon>Metazoa</taxon>
        <taxon>Ecdysozoa</taxon>
        <taxon>Arthropoda</taxon>
        <taxon>Chelicerata</taxon>
        <taxon>Arachnida</taxon>
        <taxon>Acari</taxon>
        <taxon>Parasitiformes</taxon>
        <taxon>Mesostigmata</taxon>
        <taxon>Gamasina</taxon>
        <taxon>Dermanyssoidea</taxon>
        <taxon>Laelapidae</taxon>
        <taxon>Tropilaelaps</taxon>
    </lineage>
</organism>
<dbReference type="InterPro" id="IPR036770">
    <property type="entry name" value="Ankyrin_rpt-contain_sf"/>
</dbReference>
<dbReference type="STRING" id="418985.A0A1V9X525"/>
<dbReference type="GO" id="GO:0044231">
    <property type="term" value="C:host cell presynaptic membrane"/>
    <property type="evidence" value="ECO:0007669"/>
    <property type="project" value="UniProtKB-KW"/>
</dbReference>
<dbReference type="Gene3D" id="1.25.40.20">
    <property type="entry name" value="Ankyrin repeat-containing domain"/>
    <property type="match status" value="1"/>
</dbReference>
<comment type="caution">
    <text evidence="9">The sequence shown here is derived from an EMBL/GenBank/DDBJ whole genome shotgun (WGS) entry which is preliminary data.</text>
</comment>
<dbReference type="SUPFAM" id="SSF48403">
    <property type="entry name" value="Ankyrin repeat"/>
    <property type="match status" value="1"/>
</dbReference>
<gene>
    <name evidence="9" type="ORF">BIW11_12955</name>
</gene>
<dbReference type="PANTHER" id="PTHR46680">
    <property type="entry name" value="NF-KAPPA-B INHIBITOR ALPHA"/>
    <property type="match status" value="1"/>
</dbReference>
<dbReference type="GO" id="GO:0006887">
    <property type="term" value="P:exocytosis"/>
    <property type="evidence" value="ECO:0007669"/>
    <property type="project" value="UniProtKB-KW"/>
</dbReference>
<evidence type="ECO:0000256" key="8">
    <source>
        <dbReference type="PROSITE-ProRule" id="PRU00023"/>
    </source>
</evidence>
<dbReference type="Pfam" id="PF12796">
    <property type="entry name" value="Ank_2"/>
    <property type="match status" value="2"/>
</dbReference>
<dbReference type="GO" id="GO:0051059">
    <property type="term" value="F:NF-kappaB binding"/>
    <property type="evidence" value="ECO:0007669"/>
    <property type="project" value="TreeGrafter"/>
</dbReference>
<keyword evidence="4" id="KW-0677">Repeat</keyword>
<feature type="repeat" description="ANK" evidence="8">
    <location>
        <begin position="304"/>
        <end position="336"/>
    </location>
</feature>
<name>A0A1V9X525_9ACAR</name>
<keyword evidence="6 8" id="KW-0040">ANK repeat</keyword>
<dbReference type="FunCoup" id="A0A1V9X525">
    <property type="interactions" value="121"/>
</dbReference>
<evidence type="ECO:0000256" key="4">
    <source>
        <dbReference type="ARBA" id="ARBA00022737"/>
    </source>
</evidence>
<dbReference type="Proteomes" id="UP000192247">
    <property type="component" value="Unassembled WGS sequence"/>
</dbReference>
<evidence type="ECO:0000256" key="3">
    <source>
        <dbReference type="ARBA" id="ARBA00022537"/>
    </source>
</evidence>
<dbReference type="GO" id="GO:0005829">
    <property type="term" value="C:cytosol"/>
    <property type="evidence" value="ECO:0007669"/>
    <property type="project" value="TreeGrafter"/>
</dbReference>
<keyword evidence="2" id="KW-0268">Exocytosis</keyword>
<dbReference type="InParanoid" id="A0A1V9X525"/>
<dbReference type="PROSITE" id="PS50297">
    <property type="entry name" value="ANK_REP_REGION"/>
    <property type="match status" value="2"/>
</dbReference>
<keyword evidence="3" id="KW-1052">Target cell membrane</keyword>
<evidence type="ECO:0000256" key="7">
    <source>
        <dbReference type="ARBA" id="ARBA00023298"/>
    </source>
</evidence>
<keyword evidence="7" id="KW-0472">Membrane</keyword>
<dbReference type="InterPro" id="IPR002110">
    <property type="entry name" value="Ankyrin_rpt"/>
</dbReference>
<keyword evidence="7" id="KW-1053">Target membrane</keyword>
<dbReference type="InterPro" id="IPR051070">
    <property type="entry name" value="NF-kappa-B_inhibitor"/>
</dbReference>
<dbReference type="GO" id="GO:0044218">
    <property type="term" value="C:other organism cell membrane"/>
    <property type="evidence" value="ECO:0007669"/>
    <property type="project" value="UniProtKB-KW"/>
</dbReference>
<proteinExistence type="predicted"/>
<dbReference type="PROSITE" id="PS50088">
    <property type="entry name" value="ANK_REPEAT"/>
    <property type="match status" value="2"/>
</dbReference>
<reference evidence="9 10" key="1">
    <citation type="journal article" date="2017" name="Gigascience">
        <title>Draft genome of the honey bee ectoparasitic mite, Tropilaelaps mercedesae, is shaped by the parasitic life history.</title>
        <authorList>
            <person name="Dong X."/>
            <person name="Armstrong S.D."/>
            <person name="Xia D."/>
            <person name="Makepeace B.L."/>
            <person name="Darby A.C."/>
            <person name="Kadowaki T."/>
        </authorList>
    </citation>
    <scope>NUCLEOTIDE SEQUENCE [LARGE SCALE GENOMIC DNA]</scope>
    <source>
        <strain evidence="9">Wuxi-XJTLU</strain>
    </source>
</reference>
<dbReference type="EMBL" id="MNPL01025092">
    <property type="protein sequence ID" value="OQR68372.1"/>
    <property type="molecule type" value="Genomic_DNA"/>
</dbReference>
<sequence>MHLYLCNKRSRCCVDLCHFNCFNSRCSSSEGGKPNNGKITNVRITPTYSRLRAVENRLKFAMHKPNVGSGSSENAPDSGIALEEPTTLRWENIYAQDELGDTLLHRVLASTAACGKNAPSHREQILRIIQSTPSPDLFEITNNWGQTALHVACEHKDAWSARRLILSGAIADRPDNLRFTPLHIAVQKGSVELIHAITKPISVDELRELALSFYGNYSVKKEYWAMELIQLLRRKETDVFNKARKASYTLTVTPAQPRTKLVELSQLCSLGMTPLHLAVKSGNLLVLEEILPFAYHLDTRELLEGRTALQLAIDLRRADMVKALLKAGAATEQEDYAGCTALARLLRLQALSGEDKKDELNQCVLLLRASGAMEPDMVVYGDDDASDNDGETVVANVSDERHQQGCRPKDQVACS</sequence>
<dbReference type="OrthoDB" id="10254947at2759"/>
<evidence type="ECO:0000313" key="10">
    <source>
        <dbReference type="Proteomes" id="UP000192247"/>
    </source>
</evidence>
<evidence type="ECO:0000256" key="2">
    <source>
        <dbReference type="ARBA" id="ARBA00022483"/>
    </source>
</evidence>
<evidence type="ECO:0000313" key="9">
    <source>
        <dbReference type="EMBL" id="OQR68372.1"/>
    </source>
</evidence>
<evidence type="ECO:0000256" key="6">
    <source>
        <dbReference type="ARBA" id="ARBA00023043"/>
    </source>
</evidence>
<dbReference type="AlphaFoldDB" id="A0A1V9X525"/>
<evidence type="ECO:0000256" key="5">
    <source>
        <dbReference type="ARBA" id="ARBA00023028"/>
    </source>
</evidence>
<protein>
    <submittedName>
        <fullName evidence="9">NF-kappa-B inhibitor beta-like</fullName>
    </submittedName>
</protein>
<comment type="subcellular location">
    <subcellularLocation>
        <location evidence="1">Target cell membrane</location>
    </subcellularLocation>
</comment>
<accession>A0A1V9X525</accession>
<keyword evidence="5" id="KW-0528">Neurotoxin</keyword>
<evidence type="ECO:0000256" key="1">
    <source>
        <dbReference type="ARBA" id="ARBA00004175"/>
    </source>
</evidence>